<proteinExistence type="predicted"/>
<sequence>MYKVIISLLLTLGLCFNVSAQEKTEKKKKKSKKTITADPDAKLQSPKDVAFDEKSGLFYISSPGNNGVIKRGRRGGAVFAVKDLDNPRGVLIYSGVLYVADAKKLKAFSIKSEEMLFEVEIPEAKELYSLTTDGSHVYVSDNIGNAVYEVDLKKKSATLLTKDVPSPTGLYYSKKNRDIIILSSLEEGGGIYTYNFKEDKVALALAVEEFPYLEDITFNGSMSYYITAFGADKKENVIIKANDALSREPRVIQSTADGPAGLKYIKRTNELAIANDYGNNLNIIKLGY</sequence>
<gene>
    <name evidence="2" type="ORF">KMW28_15250</name>
</gene>
<dbReference type="Proteomes" id="UP000678679">
    <property type="component" value="Chromosome 1"/>
</dbReference>
<reference evidence="2 3" key="1">
    <citation type="submission" date="2021-05" db="EMBL/GenBank/DDBJ databases">
        <title>Comparative genomic studies on the polysaccharide-degrading batcterial strains of the Flammeovirga genus.</title>
        <authorList>
            <person name="Zewei F."/>
            <person name="Zheng Z."/>
            <person name="Yu L."/>
            <person name="Ruyue G."/>
            <person name="Yanhong M."/>
            <person name="Yuanyuan C."/>
            <person name="Jingyan G."/>
            <person name="Wenjun H."/>
        </authorList>
    </citation>
    <scope>NUCLEOTIDE SEQUENCE [LARGE SCALE GENOMIC DNA]</scope>
    <source>
        <strain evidence="2 3">NBRC:100898</strain>
    </source>
</reference>
<dbReference type="RefSeq" id="WP_169662590.1">
    <property type="nucleotide sequence ID" value="NZ_CP076132.1"/>
</dbReference>
<accession>A0AAX1N105</accession>
<name>A0AAX1N105_9BACT</name>
<dbReference type="AlphaFoldDB" id="A0AAX1N105"/>
<dbReference type="EMBL" id="CP076132">
    <property type="protein sequence ID" value="QWG01007.1"/>
    <property type="molecule type" value="Genomic_DNA"/>
</dbReference>
<evidence type="ECO:0000256" key="1">
    <source>
        <dbReference type="SAM" id="SignalP"/>
    </source>
</evidence>
<dbReference type="InterPro" id="IPR011042">
    <property type="entry name" value="6-blade_b-propeller_TolB-like"/>
</dbReference>
<feature type="signal peptide" evidence="1">
    <location>
        <begin position="1"/>
        <end position="20"/>
    </location>
</feature>
<dbReference type="SUPFAM" id="SSF101898">
    <property type="entry name" value="NHL repeat"/>
    <property type="match status" value="1"/>
</dbReference>
<evidence type="ECO:0000313" key="2">
    <source>
        <dbReference type="EMBL" id="QWG01007.1"/>
    </source>
</evidence>
<keyword evidence="1" id="KW-0732">Signal</keyword>
<dbReference type="KEGG" id="fya:KMW28_15250"/>
<evidence type="ECO:0000313" key="3">
    <source>
        <dbReference type="Proteomes" id="UP000678679"/>
    </source>
</evidence>
<organism evidence="2 3">
    <name type="scientific">Flammeovirga yaeyamensis</name>
    <dbReference type="NCBI Taxonomy" id="367791"/>
    <lineage>
        <taxon>Bacteria</taxon>
        <taxon>Pseudomonadati</taxon>
        <taxon>Bacteroidota</taxon>
        <taxon>Cytophagia</taxon>
        <taxon>Cytophagales</taxon>
        <taxon>Flammeovirgaceae</taxon>
        <taxon>Flammeovirga</taxon>
    </lineage>
</organism>
<dbReference type="Gene3D" id="2.120.10.30">
    <property type="entry name" value="TolB, C-terminal domain"/>
    <property type="match status" value="1"/>
</dbReference>
<feature type="chain" id="PRO_5043982104" evidence="1">
    <location>
        <begin position="21"/>
        <end position="288"/>
    </location>
</feature>
<keyword evidence="3" id="KW-1185">Reference proteome</keyword>
<protein>
    <submittedName>
        <fullName evidence="2">Uncharacterized protein</fullName>
    </submittedName>
</protein>